<dbReference type="eggNOG" id="KOG0676">
    <property type="taxonomic scope" value="Eukaryota"/>
</dbReference>
<accession>S8FRN3</accession>
<evidence type="ECO:0000256" key="1">
    <source>
        <dbReference type="RuleBase" id="RU000487"/>
    </source>
</evidence>
<dbReference type="FunCoup" id="S8FRN3">
    <property type="interactions" value="12"/>
</dbReference>
<dbReference type="HOGENOM" id="CLU_030206_0_0_1"/>
<name>S8FRN3_FOMSC</name>
<dbReference type="InterPro" id="IPR004000">
    <property type="entry name" value="Actin"/>
</dbReference>
<organism evidence="2 3">
    <name type="scientific">Fomitopsis schrenkii</name>
    <name type="common">Brown rot fungus</name>
    <dbReference type="NCBI Taxonomy" id="2126942"/>
    <lineage>
        <taxon>Eukaryota</taxon>
        <taxon>Fungi</taxon>
        <taxon>Dikarya</taxon>
        <taxon>Basidiomycota</taxon>
        <taxon>Agaricomycotina</taxon>
        <taxon>Agaricomycetes</taxon>
        <taxon>Polyporales</taxon>
        <taxon>Fomitopsis</taxon>
    </lineage>
</organism>
<dbReference type="Pfam" id="PF00022">
    <property type="entry name" value="Actin"/>
    <property type="match status" value="1"/>
</dbReference>
<dbReference type="Proteomes" id="UP000015241">
    <property type="component" value="Unassembled WGS sequence"/>
</dbReference>
<evidence type="ECO:0000313" key="2">
    <source>
        <dbReference type="EMBL" id="EPT00920.1"/>
    </source>
</evidence>
<dbReference type="AlphaFoldDB" id="S8FRN3"/>
<dbReference type="PANTHER" id="PTHR11937">
    <property type="entry name" value="ACTIN"/>
    <property type="match status" value="1"/>
</dbReference>
<dbReference type="InParanoid" id="S8FRN3"/>
<keyword evidence="3" id="KW-1185">Reference proteome</keyword>
<reference evidence="2 3" key="1">
    <citation type="journal article" date="2012" name="Science">
        <title>The Paleozoic origin of enzymatic lignin decomposition reconstructed from 31 fungal genomes.</title>
        <authorList>
            <person name="Floudas D."/>
            <person name="Binder M."/>
            <person name="Riley R."/>
            <person name="Barry K."/>
            <person name="Blanchette R.A."/>
            <person name="Henrissat B."/>
            <person name="Martinez A.T."/>
            <person name="Otillar R."/>
            <person name="Spatafora J.W."/>
            <person name="Yadav J.S."/>
            <person name="Aerts A."/>
            <person name="Benoit I."/>
            <person name="Boyd A."/>
            <person name="Carlson A."/>
            <person name="Copeland A."/>
            <person name="Coutinho P.M."/>
            <person name="de Vries R.P."/>
            <person name="Ferreira P."/>
            <person name="Findley K."/>
            <person name="Foster B."/>
            <person name="Gaskell J."/>
            <person name="Glotzer D."/>
            <person name="Gorecki P."/>
            <person name="Heitman J."/>
            <person name="Hesse C."/>
            <person name="Hori C."/>
            <person name="Igarashi K."/>
            <person name="Jurgens J.A."/>
            <person name="Kallen N."/>
            <person name="Kersten P."/>
            <person name="Kohler A."/>
            <person name="Kuees U."/>
            <person name="Kumar T.K.A."/>
            <person name="Kuo A."/>
            <person name="LaButti K."/>
            <person name="Larrondo L.F."/>
            <person name="Lindquist E."/>
            <person name="Ling A."/>
            <person name="Lombard V."/>
            <person name="Lucas S."/>
            <person name="Lundell T."/>
            <person name="Martin R."/>
            <person name="McLaughlin D.J."/>
            <person name="Morgenstern I."/>
            <person name="Morin E."/>
            <person name="Murat C."/>
            <person name="Nagy L.G."/>
            <person name="Nolan M."/>
            <person name="Ohm R.A."/>
            <person name="Patyshakuliyeva A."/>
            <person name="Rokas A."/>
            <person name="Ruiz-Duenas F.J."/>
            <person name="Sabat G."/>
            <person name="Salamov A."/>
            <person name="Samejima M."/>
            <person name="Schmutz J."/>
            <person name="Slot J.C."/>
            <person name="St John F."/>
            <person name="Stenlid J."/>
            <person name="Sun H."/>
            <person name="Sun S."/>
            <person name="Syed K."/>
            <person name="Tsang A."/>
            <person name="Wiebenga A."/>
            <person name="Young D."/>
            <person name="Pisabarro A."/>
            <person name="Eastwood D.C."/>
            <person name="Martin F."/>
            <person name="Cullen D."/>
            <person name="Grigoriev I.V."/>
            <person name="Hibbett D.S."/>
        </authorList>
    </citation>
    <scope>NUCLEOTIDE SEQUENCE</scope>
    <source>
        <strain evidence="3">FP-58527</strain>
    </source>
</reference>
<sequence length="507" mass="55120">MSIRDSSIVILDTSRTSVRAGLGLHDLLRTPVVEILARVGLPRALLANAVNGDAQSGPSTSKAARGIAVPGVKVTDYLVGTQLEEALAAGQDIVQYWPFAEADVNDWTQAEALWKYVLFNQLRLRRTQMESPVLLSLPPGLSRDAYEHLCQIFFERFNVAGFGILERPVAQFYSAVNASSGLSGVIVDVDREWTDISPIYDGFLVHGARASVKVGMEDCKKYLAELLRGNQSVMAALLEPVEGENPLDDAGQQAALEGLAQQLWLDGHIKVLAEGEAAAQDVEDLTADGDINIAAIVVAGKEKAVIEKGMKNKAARANAAEQARAKEIEARDLTEVQWRGKTVTIGKERHRFCEPLFDVDVRESVKGKEREKKGVSVLSLQAAVAEAVTRTEIDQRQYVWQGLFVTGEITNHIKNLGAALQTRLVSLIPSSVDPQHNEVQPRAIKTLKIPDYFAEYRDKGDGLASFLGTSIVAKITFSETAGKNFISKGEYTSMGPKAVLGMSPALL</sequence>
<evidence type="ECO:0000313" key="3">
    <source>
        <dbReference type="Proteomes" id="UP000015241"/>
    </source>
</evidence>
<gene>
    <name evidence="2" type="ORF">FOMPIDRAFT_1036486</name>
</gene>
<dbReference type="InterPro" id="IPR043129">
    <property type="entry name" value="ATPase_NBD"/>
</dbReference>
<proteinExistence type="inferred from homology"/>
<dbReference type="EMBL" id="KE504145">
    <property type="protein sequence ID" value="EPT00920.1"/>
    <property type="molecule type" value="Genomic_DNA"/>
</dbReference>
<dbReference type="SUPFAM" id="SSF53067">
    <property type="entry name" value="Actin-like ATPase domain"/>
    <property type="match status" value="2"/>
</dbReference>
<dbReference type="Gene3D" id="3.30.420.40">
    <property type="match status" value="2"/>
</dbReference>
<protein>
    <recommendedName>
        <fullName evidence="4">Actin-like ATPase domain-containing protein</fullName>
    </recommendedName>
</protein>
<dbReference type="OrthoDB" id="74201at2759"/>
<comment type="similarity">
    <text evidence="1">Belongs to the actin family.</text>
</comment>
<dbReference type="SMART" id="SM00268">
    <property type="entry name" value="ACTIN"/>
    <property type="match status" value="1"/>
</dbReference>
<evidence type="ECO:0008006" key="4">
    <source>
        <dbReference type="Google" id="ProtNLM"/>
    </source>
</evidence>
<dbReference type="STRING" id="743788.S8FRN3"/>